<comment type="caution">
    <text evidence="2">The sequence shown here is derived from an EMBL/GenBank/DDBJ whole genome shotgun (WGS) entry which is preliminary data.</text>
</comment>
<dbReference type="EMBL" id="JAEFBK010000012">
    <property type="protein sequence ID" value="KAG7543122.1"/>
    <property type="molecule type" value="Genomic_DNA"/>
</dbReference>
<dbReference type="InterPro" id="IPR044730">
    <property type="entry name" value="RNase_H-like_dom_plant"/>
</dbReference>
<dbReference type="InterPro" id="IPR002156">
    <property type="entry name" value="RNaseH_domain"/>
</dbReference>
<dbReference type="GO" id="GO:0004523">
    <property type="term" value="F:RNA-DNA hybrid ribonuclease activity"/>
    <property type="evidence" value="ECO:0007669"/>
    <property type="project" value="InterPro"/>
</dbReference>
<name>A0A8T1Y7H6_9BRAS</name>
<keyword evidence="3" id="KW-1185">Reference proteome</keyword>
<protein>
    <submittedName>
        <fullName evidence="2">Ribonuclease H domain</fullName>
    </submittedName>
</protein>
<organism evidence="2 3">
    <name type="scientific">Arabidopsis thaliana x Arabidopsis arenosa</name>
    <dbReference type="NCBI Taxonomy" id="1240361"/>
    <lineage>
        <taxon>Eukaryota</taxon>
        <taxon>Viridiplantae</taxon>
        <taxon>Streptophyta</taxon>
        <taxon>Embryophyta</taxon>
        <taxon>Tracheophyta</taxon>
        <taxon>Spermatophyta</taxon>
        <taxon>Magnoliopsida</taxon>
        <taxon>eudicotyledons</taxon>
        <taxon>Gunneridae</taxon>
        <taxon>Pentapetalae</taxon>
        <taxon>rosids</taxon>
        <taxon>malvids</taxon>
        <taxon>Brassicales</taxon>
        <taxon>Brassicaceae</taxon>
        <taxon>Camelineae</taxon>
        <taxon>Arabidopsis</taxon>
    </lineage>
</organism>
<gene>
    <name evidence="2" type="ORF">ISN45_Aa07g030510</name>
</gene>
<evidence type="ECO:0000313" key="3">
    <source>
        <dbReference type="Proteomes" id="UP000694240"/>
    </source>
</evidence>
<dbReference type="PANTHER" id="PTHR47074">
    <property type="entry name" value="BNAC02G40300D PROTEIN"/>
    <property type="match status" value="1"/>
</dbReference>
<evidence type="ECO:0000259" key="1">
    <source>
        <dbReference type="Pfam" id="PF13456"/>
    </source>
</evidence>
<dbReference type="PANTHER" id="PTHR47074:SF49">
    <property type="entry name" value="POLYNUCLEOTIDYL TRANSFERASE, RIBONUCLEASE H-LIKE SUPERFAMILY PROTEIN"/>
    <property type="match status" value="1"/>
</dbReference>
<accession>A0A8T1Y7H6</accession>
<dbReference type="CDD" id="cd06222">
    <property type="entry name" value="RNase_H_like"/>
    <property type="match status" value="1"/>
</dbReference>
<dbReference type="AlphaFoldDB" id="A0A8T1Y7H6"/>
<dbReference type="Proteomes" id="UP000694240">
    <property type="component" value="Chromosome 12"/>
</dbReference>
<feature type="domain" description="RNase H type-1" evidence="1">
    <location>
        <begin position="105"/>
        <end position="217"/>
    </location>
</feature>
<dbReference type="Pfam" id="PF13456">
    <property type="entry name" value="RVT_3"/>
    <property type="match status" value="1"/>
</dbReference>
<sequence length="254" mass="29523">MYHLLLNSANHNWPEELRKSFPWILWRIWTNRNLTLFEGKSFSALEMVEKIREDVKEWFEAQVVEVEEEGNERGMTPNPSIHGLKERENAWKPPSMSWFKCNIGSSWSKRNKIAGGAWVLRDSNGVVLLHSRKAFANIGDKLEAQLMVLFWAIESMKSHKIDNVVFALQSTDLVGAVNRPKAWPSLRYHSSEILERVRHFLKWKVVRETNLSNRGANLISQSVTNDMRLQSYVALGYPRWLSGLFEEERVQASI</sequence>
<reference evidence="2 3" key="1">
    <citation type="submission" date="2020-12" db="EMBL/GenBank/DDBJ databases">
        <title>Concerted genomic and epigenomic changes stabilize Arabidopsis allopolyploids.</title>
        <authorList>
            <person name="Chen Z."/>
        </authorList>
    </citation>
    <scope>NUCLEOTIDE SEQUENCE [LARGE SCALE GENOMIC DNA]</scope>
    <source>
        <strain evidence="2">Allo738</strain>
        <tissue evidence="2">Leaf</tissue>
    </source>
</reference>
<evidence type="ECO:0000313" key="2">
    <source>
        <dbReference type="EMBL" id="KAG7543122.1"/>
    </source>
</evidence>
<proteinExistence type="predicted"/>
<dbReference type="InterPro" id="IPR052929">
    <property type="entry name" value="RNase_H-like_EbsB-rel"/>
</dbReference>
<dbReference type="GO" id="GO:0003676">
    <property type="term" value="F:nucleic acid binding"/>
    <property type="evidence" value="ECO:0007669"/>
    <property type="project" value="InterPro"/>
</dbReference>